<feature type="transmembrane region" description="Helical" evidence="1">
    <location>
        <begin position="31"/>
        <end position="50"/>
    </location>
</feature>
<accession>A0AAW1V474</accession>
<name>A0AAW1V474_9CUCU</name>
<proteinExistence type="predicted"/>
<keyword evidence="1" id="KW-0812">Transmembrane</keyword>
<evidence type="ECO:0000313" key="2">
    <source>
        <dbReference type="EMBL" id="KAK9890472.1"/>
    </source>
</evidence>
<keyword evidence="1" id="KW-0472">Membrane</keyword>
<dbReference type="Proteomes" id="UP001431783">
    <property type="component" value="Unassembled WGS sequence"/>
</dbReference>
<organism evidence="2 3">
    <name type="scientific">Henosepilachna vigintioctopunctata</name>
    <dbReference type="NCBI Taxonomy" id="420089"/>
    <lineage>
        <taxon>Eukaryota</taxon>
        <taxon>Metazoa</taxon>
        <taxon>Ecdysozoa</taxon>
        <taxon>Arthropoda</taxon>
        <taxon>Hexapoda</taxon>
        <taxon>Insecta</taxon>
        <taxon>Pterygota</taxon>
        <taxon>Neoptera</taxon>
        <taxon>Endopterygota</taxon>
        <taxon>Coleoptera</taxon>
        <taxon>Polyphaga</taxon>
        <taxon>Cucujiformia</taxon>
        <taxon>Coccinelloidea</taxon>
        <taxon>Coccinellidae</taxon>
        <taxon>Epilachninae</taxon>
        <taxon>Epilachnini</taxon>
        <taxon>Henosepilachna</taxon>
    </lineage>
</organism>
<sequence length="165" mass="18697">MSTNFLHLHYSPVFRKSLRVKKVTRMHNRSFLPPFIIVVSCAGLALTASVPSEVDNTKDSGITTVNEKFIWSFYNVAAIGTAIFVTSLVISVMLNLPFLAQILCYKFGILCIDPFASFEGYRSININDRHKRSLEYVEPILTTLTKAYEAYADDDLKKKFNGLKF</sequence>
<protein>
    <submittedName>
        <fullName evidence="2">Uncharacterized protein</fullName>
    </submittedName>
</protein>
<feature type="transmembrane region" description="Helical" evidence="1">
    <location>
        <begin position="70"/>
        <end position="96"/>
    </location>
</feature>
<comment type="caution">
    <text evidence="2">The sequence shown here is derived from an EMBL/GenBank/DDBJ whole genome shotgun (WGS) entry which is preliminary data.</text>
</comment>
<evidence type="ECO:0000313" key="3">
    <source>
        <dbReference type="Proteomes" id="UP001431783"/>
    </source>
</evidence>
<keyword evidence="1" id="KW-1133">Transmembrane helix</keyword>
<reference evidence="2 3" key="1">
    <citation type="submission" date="2023-03" db="EMBL/GenBank/DDBJ databases">
        <title>Genome insight into feeding habits of ladybird beetles.</title>
        <authorList>
            <person name="Li H.-S."/>
            <person name="Huang Y.-H."/>
            <person name="Pang H."/>
        </authorList>
    </citation>
    <scope>NUCLEOTIDE SEQUENCE [LARGE SCALE GENOMIC DNA]</scope>
    <source>
        <strain evidence="2">SYSU_2023b</strain>
        <tissue evidence="2">Whole body</tissue>
    </source>
</reference>
<keyword evidence="3" id="KW-1185">Reference proteome</keyword>
<dbReference type="EMBL" id="JARQZJ010000125">
    <property type="protein sequence ID" value="KAK9890472.1"/>
    <property type="molecule type" value="Genomic_DNA"/>
</dbReference>
<gene>
    <name evidence="2" type="ORF">WA026_010555</name>
</gene>
<dbReference type="AlphaFoldDB" id="A0AAW1V474"/>
<evidence type="ECO:0000256" key="1">
    <source>
        <dbReference type="SAM" id="Phobius"/>
    </source>
</evidence>